<dbReference type="InterPro" id="IPR008523">
    <property type="entry name" value="DUF805"/>
</dbReference>
<dbReference type="PANTHER" id="PTHR34980:SF3">
    <property type="entry name" value="BLR8105 PROTEIN"/>
    <property type="match status" value="1"/>
</dbReference>
<keyword evidence="1" id="KW-1133">Transmembrane helix</keyword>
<accession>A0AA42I8I1</accession>
<dbReference type="Pfam" id="PF05656">
    <property type="entry name" value="DUF805"/>
    <property type="match status" value="1"/>
</dbReference>
<dbReference type="RefSeq" id="WP_005227742.1">
    <property type="nucleotide sequence ID" value="NZ_JAOEEO010000002.1"/>
</dbReference>
<dbReference type="AlphaFoldDB" id="A0AA42I8I1"/>
<reference evidence="2" key="1">
    <citation type="submission" date="2022-09" db="EMBL/GenBank/DDBJ databases">
        <title>Intensive care unit water sources are persistently colonized with multi-drug resistant bacteria and are the site of extensive horizontal gene transfer of antibiotic resistance genes.</title>
        <authorList>
            <person name="Diorio-Toth L."/>
        </authorList>
    </citation>
    <scope>NUCLEOTIDE SEQUENCE</scope>
    <source>
        <strain evidence="2">GD04005</strain>
    </source>
</reference>
<dbReference type="PANTHER" id="PTHR34980">
    <property type="entry name" value="INNER MEMBRANE PROTEIN-RELATED-RELATED"/>
    <property type="match status" value="1"/>
</dbReference>
<feature type="transmembrane region" description="Helical" evidence="1">
    <location>
        <begin position="20"/>
        <end position="41"/>
    </location>
</feature>
<keyword evidence="1" id="KW-0472">Membrane</keyword>
<comment type="caution">
    <text evidence="2">The sequence shown here is derived from an EMBL/GenBank/DDBJ whole genome shotgun (WGS) entry which is preliminary data.</text>
</comment>
<dbReference type="GO" id="GO:0005886">
    <property type="term" value="C:plasma membrane"/>
    <property type="evidence" value="ECO:0007669"/>
    <property type="project" value="TreeGrafter"/>
</dbReference>
<dbReference type="Proteomes" id="UP001159329">
    <property type="component" value="Unassembled WGS sequence"/>
</dbReference>
<protein>
    <submittedName>
        <fullName evidence="2">DUF805 domain-containing protein</fullName>
    </submittedName>
</protein>
<feature type="transmembrane region" description="Helical" evidence="1">
    <location>
        <begin position="94"/>
        <end position="115"/>
    </location>
</feature>
<proteinExistence type="predicted"/>
<gene>
    <name evidence="2" type="ORF">N7644_10480</name>
</gene>
<sequence length="164" mass="19017">MMLQPVSNNLSNPLNPQGRFSRLSYLAWQTVIFLLAIPLNIYLSYEMFQIGLDEAYRRTDFLALFLFVTLALFVVYSSIMFAVRRLHDCNRSGWWALLLTLPYLNILTLLYLLLARGQQQPNRYGPPHPTAIWEKIMAYIGLSLMLIFSVLIFLVISKSPVLFH</sequence>
<evidence type="ECO:0000313" key="3">
    <source>
        <dbReference type="Proteomes" id="UP001159329"/>
    </source>
</evidence>
<keyword evidence="1" id="KW-0812">Transmembrane</keyword>
<evidence type="ECO:0000256" key="1">
    <source>
        <dbReference type="SAM" id="Phobius"/>
    </source>
</evidence>
<feature type="transmembrane region" description="Helical" evidence="1">
    <location>
        <begin position="61"/>
        <end position="82"/>
    </location>
</feature>
<dbReference type="EMBL" id="JAOEEO010000002">
    <property type="protein sequence ID" value="MDH0564107.1"/>
    <property type="molecule type" value="Genomic_DNA"/>
</dbReference>
<name>A0AA42I8I1_9GAMM</name>
<feature type="transmembrane region" description="Helical" evidence="1">
    <location>
        <begin position="136"/>
        <end position="156"/>
    </location>
</feature>
<evidence type="ECO:0000313" key="2">
    <source>
        <dbReference type="EMBL" id="MDH0564107.1"/>
    </source>
</evidence>
<organism evidence="2 3">
    <name type="scientific">Acinetobacter courvalinii</name>
    <dbReference type="NCBI Taxonomy" id="280147"/>
    <lineage>
        <taxon>Bacteria</taxon>
        <taxon>Pseudomonadati</taxon>
        <taxon>Pseudomonadota</taxon>
        <taxon>Gammaproteobacteria</taxon>
        <taxon>Moraxellales</taxon>
        <taxon>Moraxellaceae</taxon>
        <taxon>Acinetobacter</taxon>
    </lineage>
</organism>